<keyword evidence="11" id="KW-1185">Reference proteome</keyword>
<dbReference type="InterPro" id="IPR052027">
    <property type="entry name" value="PspC"/>
</dbReference>
<feature type="compositionally biased region" description="Polar residues" evidence="6">
    <location>
        <begin position="47"/>
        <end position="60"/>
    </location>
</feature>
<evidence type="ECO:0000256" key="2">
    <source>
        <dbReference type="ARBA" id="ARBA00022475"/>
    </source>
</evidence>
<dbReference type="Proteomes" id="UP000298438">
    <property type="component" value="Unassembled WGS sequence"/>
</dbReference>
<dbReference type="EMBL" id="SPVF01000214">
    <property type="protein sequence ID" value="TFW16366.1"/>
    <property type="molecule type" value="Genomic_DNA"/>
</dbReference>
<dbReference type="Pfam" id="PF09851">
    <property type="entry name" value="SHOCT"/>
    <property type="match status" value="1"/>
</dbReference>
<dbReference type="GO" id="GO:0005886">
    <property type="term" value="C:plasma membrane"/>
    <property type="evidence" value="ECO:0007669"/>
    <property type="project" value="UniProtKB-SubCell"/>
</dbReference>
<protein>
    <submittedName>
        <fullName evidence="10">PspC domain-containing protein</fullName>
    </submittedName>
</protein>
<comment type="subcellular location">
    <subcellularLocation>
        <location evidence="1">Cell membrane</location>
        <topology evidence="1">Single-pass membrane protein</topology>
    </subcellularLocation>
</comment>
<evidence type="ECO:0000313" key="11">
    <source>
        <dbReference type="Proteomes" id="UP000298438"/>
    </source>
</evidence>
<keyword evidence="4 7" id="KW-1133">Transmembrane helix</keyword>
<dbReference type="PANTHER" id="PTHR33885">
    <property type="entry name" value="PHAGE SHOCK PROTEIN C"/>
    <property type="match status" value="1"/>
</dbReference>
<keyword evidence="5 7" id="KW-0472">Membrane</keyword>
<keyword evidence="2" id="KW-1003">Cell membrane</keyword>
<dbReference type="InterPro" id="IPR018649">
    <property type="entry name" value="SHOCT"/>
</dbReference>
<dbReference type="PANTHER" id="PTHR33885:SF3">
    <property type="entry name" value="PHAGE SHOCK PROTEIN C"/>
    <property type="match status" value="1"/>
</dbReference>
<accession>A0A4Y9S4U7</accession>
<evidence type="ECO:0000256" key="1">
    <source>
        <dbReference type="ARBA" id="ARBA00004162"/>
    </source>
</evidence>
<dbReference type="RefSeq" id="WP_135208309.1">
    <property type="nucleotide sequence ID" value="NZ_SPVF01000214.1"/>
</dbReference>
<dbReference type="Pfam" id="PF04024">
    <property type="entry name" value="PspC"/>
    <property type="match status" value="1"/>
</dbReference>
<feature type="transmembrane region" description="Helical" evidence="7">
    <location>
        <begin position="104"/>
        <end position="131"/>
    </location>
</feature>
<sequence length="135" mass="14354">MSISDEIKRLHELHQAGALTDAEFEAAKARLFASSSSSSSSTGTGSAGPNWTTGTASGPSLNKDIPPGSGDPRADINSLRRSRTDRWLGGVCGGLAKVSGLESWIWRLVFVLSCFLGGVGVLIYLLMWIFVPEEI</sequence>
<reference evidence="10 11" key="1">
    <citation type="submission" date="2019-03" db="EMBL/GenBank/DDBJ databases">
        <title>Draft Genome Sequence of Massilia arenosa sp. nov., a Novel Massilia Species Isolated from a Sandy-loam Maize Soil.</title>
        <authorList>
            <person name="Raths R."/>
            <person name="Peta V."/>
            <person name="Bucking H."/>
        </authorList>
    </citation>
    <scope>NUCLEOTIDE SEQUENCE [LARGE SCALE GENOMIC DNA]</scope>
    <source>
        <strain evidence="10 11">MC02</strain>
    </source>
</reference>
<organism evidence="10 11">
    <name type="scientific">Zemynaea arenosa</name>
    <dbReference type="NCBI Taxonomy" id="2561931"/>
    <lineage>
        <taxon>Bacteria</taxon>
        <taxon>Pseudomonadati</taxon>
        <taxon>Pseudomonadota</taxon>
        <taxon>Betaproteobacteria</taxon>
        <taxon>Burkholderiales</taxon>
        <taxon>Oxalobacteraceae</taxon>
        <taxon>Telluria group</taxon>
        <taxon>Zemynaea</taxon>
    </lineage>
</organism>
<comment type="caution">
    <text evidence="10">The sequence shown here is derived from an EMBL/GenBank/DDBJ whole genome shotgun (WGS) entry which is preliminary data.</text>
</comment>
<dbReference type="AlphaFoldDB" id="A0A4Y9S4U7"/>
<evidence type="ECO:0000256" key="5">
    <source>
        <dbReference type="ARBA" id="ARBA00023136"/>
    </source>
</evidence>
<dbReference type="OrthoDB" id="9154309at2"/>
<feature type="domain" description="Phage shock protein PspC N-terminal" evidence="8">
    <location>
        <begin position="78"/>
        <end position="134"/>
    </location>
</feature>
<feature type="domain" description="SHOCT" evidence="9">
    <location>
        <begin position="5"/>
        <end position="31"/>
    </location>
</feature>
<name>A0A4Y9S4U7_9BURK</name>
<proteinExistence type="predicted"/>
<evidence type="ECO:0000259" key="8">
    <source>
        <dbReference type="Pfam" id="PF04024"/>
    </source>
</evidence>
<evidence type="ECO:0000256" key="6">
    <source>
        <dbReference type="SAM" id="MobiDB-lite"/>
    </source>
</evidence>
<evidence type="ECO:0000256" key="4">
    <source>
        <dbReference type="ARBA" id="ARBA00022989"/>
    </source>
</evidence>
<feature type="region of interest" description="Disordered" evidence="6">
    <location>
        <begin position="33"/>
        <end position="77"/>
    </location>
</feature>
<evidence type="ECO:0000259" key="9">
    <source>
        <dbReference type="Pfam" id="PF09851"/>
    </source>
</evidence>
<evidence type="ECO:0000313" key="10">
    <source>
        <dbReference type="EMBL" id="TFW16366.1"/>
    </source>
</evidence>
<evidence type="ECO:0000256" key="3">
    <source>
        <dbReference type="ARBA" id="ARBA00022692"/>
    </source>
</evidence>
<gene>
    <name evidence="10" type="ORF">E4L96_16485</name>
</gene>
<keyword evidence="3 7" id="KW-0812">Transmembrane</keyword>
<feature type="compositionally biased region" description="Low complexity" evidence="6">
    <location>
        <begin position="34"/>
        <end position="44"/>
    </location>
</feature>
<evidence type="ECO:0000256" key="7">
    <source>
        <dbReference type="SAM" id="Phobius"/>
    </source>
</evidence>
<dbReference type="InterPro" id="IPR007168">
    <property type="entry name" value="Phageshock_PspC_N"/>
</dbReference>